<proteinExistence type="predicted"/>
<gene>
    <name evidence="2" type="ORF">VOI32_05640</name>
</gene>
<dbReference type="InterPro" id="IPR050486">
    <property type="entry name" value="Mannose-1P_guanyltransferase"/>
</dbReference>
<dbReference type="PANTHER" id="PTHR22572">
    <property type="entry name" value="SUGAR-1-PHOSPHATE GUANYL TRANSFERASE"/>
    <property type="match status" value="1"/>
</dbReference>
<sequence>MKEMRAIILAGGKGTRLRPYTTLIPKPLVPLGGKYSILEIIIMQLAKAGVTHITLAVNHLSHLIVSYFGDGSRFGLKIDYSLEERELSTIGPLTLIDNLPENFLVMNGDILCNIDYSAFFDAHVQSGSQISVSAYKREVKIDFGVLRYNEVHQLTAFEEKPTIGVDVSMGIYCINRSVIEQLPRGAVYGFDNLMLDGIKNNRRIDIRPFSGYWLDIGRPDDYQFADENFVELSEKLGIS</sequence>
<dbReference type="Proteomes" id="UP001462961">
    <property type="component" value="Unassembled WGS sequence"/>
</dbReference>
<dbReference type="Pfam" id="PF00483">
    <property type="entry name" value="NTP_transferase"/>
    <property type="match status" value="1"/>
</dbReference>
<dbReference type="Gene3D" id="3.90.550.10">
    <property type="entry name" value="Spore Coat Polysaccharide Biosynthesis Protein SpsA, Chain A"/>
    <property type="match status" value="1"/>
</dbReference>
<dbReference type="RefSeq" id="WP_252670859.1">
    <property type="nucleotide sequence ID" value="NZ_JAKUCO010000005.1"/>
</dbReference>
<feature type="domain" description="Nucleotidyl transferase" evidence="1">
    <location>
        <begin position="6"/>
        <end position="225"/>
    </location>
</feature>
<comment type="caution">
    <text evidence="2">The sequence shown here is derived from an EMBL/GenBank/DDBJ whole genome shotgun (WGS) entry which is preliminary data.</text>
</comment>
<dbReference type="InterPro" id="IPR005835">
    <property type="entry name" value="NTP_transferase_dom"/>
</dbReference>
<keyword evidence="3" id="KW-1185">Reference proteome</keyword>
<evidence type="ECO:0000313" key="2">
    <source>
        <dbReference type="EMBL" id="MEO1753410.1"/>
    </source>
</evidence>
<evidence type="ECO:0000313" key="3">
    <source>
        <dbReference type="Proteomes" id="UP001462961"/>
    </source>
</evidence>
<dbReference type="EMBL" id="JAYLVJ010000005">
    <property type="protein sequence ID" value="MEO1753410.1"/>
    <property type="molecule type" value="Genomic_DNA"/>
</dbReference>
<protein>
    <submittedName>
        <fullName evidence="2">Sugar phosphate nucleotidyltransferase</fullName>
    </submittedName>
</protein>
<name>A0ABV0DUW6_9BURK</name>
<accession>A0ABV0DUW6</accession>
<dbReference type="InterPro" id="IPR029044">
    <property type="entry name" value="Nucleotide-diphossugar_trans"/>
</dbReference>
<organism evidence="2 3">
    <name type="scientific">Paraburkholderia caribensis</name>
    <dbReference type="NCBI Taxonomy" id="75105"/>
    <lineage>
        <taxon>Bacteria</taxon>
        <taxon>Pseudomonadati</taxon>
        <taxon>Pseudomonadota</taxon>
        <taxon>Betaproteobacteria</taxon>
        <taxon>Burkholderiales</taxon>
        <taxon>Burkholderiaceae</taxon>
        <taxon>Paraburkholderia</taxon>
    </lineage>
</organism>
<dbReference type="SUPFAM" id="SSF53448">
    <property type="entry name" value="Nucleotide-diphospho-sugar transferases"/>
    <property type="match status" value="1"/>
</dbReference>
<evidence type="ECO:0000259" key="1">
    <source>
        <dbReference type="Pfam" id="PF00483"/>
    </source>
</evidence>
<reference evidence="2 3" key="1">
    <citation type="submission" date="2024-01" db="EMBL/GenBank/DDBJ databases">
        <title>The diversity of rhizobia nodulating Mimosa spp. in eleven states of Brazil covering several biomes is determined by host plant, location, and edaphic factors.</title>
        <authorList>
            <person name="Rouws L."/>
            <person name="Barauna A."/>
            <person name="Beukes C."/>
            <person name="De Faria S.M."/>
            <person name="Gross E."/>
            <person name="Dos Reis Junior F.B."/>
            <person name="Simon M."/>
            <person name="Maluk M."/>
            <person name="Odee D.W."/>
            <person name="Kenicer G."/>
            <person name="Young J.P.W."/>
            <person name="Reis V.M."/>
            <person name="Zilli J."/>
            <person name="James E.K."/>
        </authorList>
    </citation>
    <scope>NUCLEOTIDE SEQUENCE [LARGE SCALE GENOMIC DNA]</scope>
    <source>
        <strain evidence="2 3">JHI1651</strain>
    </source>
</reference>